<evidence type="ECO:0000313" key="10">
    <source>
        <dbReference type="EMBL" id="OGF31882.1"/>
    </source>
</evidence>
<dbReference type="PIRSF" id="PIRSF001549">
    <property type="entry name" value="His-tRNA_synth"/>
    <property type="match status" value="1"/>
</dbReference>
<dbReference type="InterPro" id="IPR004516">
    <property type="entry name" value="HisRS/HisZ"/>
</dbReference>
<feature type="binding site" evidence="7">
    <location>
        <begin position="97"/>
        <end position="99"/>
    </location>
    <ligand>
        <name>L-histidine</name>
        <dbReference type="ChEBI" id="CHEBI:57595"/>
    </ligand>
</feature>
<evidence type="ECO:0000256" key="3">
    <source>
        <dbReference type="ARBA" id="ARBA00022741"/>
    </source>
</evidence>
<proteinExistence type="inferred from homology"/>
<dbReference type="EC" id="6.1.1.21" evidence="2"/>
<dbReference type="Pfam" id="PF03129">
    <property type="entry name" value="HGTP_anticodon"/>
    <property type="match status" value="1"/>
</dbReference>
<comment type="caution">
    <text evidence="10">The sequence shown here is derived from an EMBL/GenBank/DDBJ whole genome shotgun (WGS) entry which is preliminary data.</text>
</comment>
<feature type="binding site" evidence="7">
    <location>
        <position position="142"/>
    </location>
    <ligand>
        <name>L-histidine</name>
        <dbReference type="ChEBI" id="CHEBI:57595"/>
    </ligand>
</feature>
<dbReference type="EMBL" id="MFGJ01000007">
    <property type="protein sequence ID" value="OGF31882.1"/>
    <property type="molecule type" value="Genomic_DNA"/>
</dbReference>
<gene>
    <name evidence="10" type="ORF">A2478_05360</name>
</gene>
<feature type="domain" description="Class II Histidinyl-tRNA synthetase (HisRS)-like catalytic core" evidence="9">
    <location>
        <begin position="25"/>
        <end position="172"/>
    </location>
</feature>
<protein>
    <recommendedName>
        <fullName evidence="2">histidine--tRNA ligase</fullName>
        <ecNumber evidence="2">6.1.1.21</ecNumber>
    </recommendedName>
    <alternativeName>
        <fullName evidence="5">Histidyl-tRNA synthetase</fullName>
    </alternativeName>
</protein>
<sequence>MPRRKKIDQPSEQIRKIKTPQIIKGLKDILPSDNKYWLKILDDLYQLAIDFNYSWIETPLFEKPELFSHTIGRKTELISRDMLVFQDKNEKLALRPDMTPGVARSFIEHSLFNQPGPLKFWFSSKIFSQGKYYNSKTRELQQVGFNVYNAPSHGVDAELVVMLYQYFVQINLNPIVRVNSLGCPVCRNEYLKALTGFIKSKRSAVCTDCRSNAGRDPIKFLQCASQKCQKVYEDAPQVVDYLCENCHNHLFKFLESLDEVGVSYVLDSRFISDFAYYNSTIYSIVSQLPISKETVEADVEVEVEVEKDNKEATAEEGDFVLAEGGRMNYLCEMLSGPEVPVAGIKLFVEKLISEIKRRKVELAPVRAPHVYLAQISEQAKRKAMSFLDELRREDLRVVANFSKDNLKSQLDTATKKGAKIILILGQREVVDGTILMRDVESGIQEVVSQKKIIEEVKKRLAEKQLKNR</sequence>
<dbReference type="Gene3D" id="3.30.930.10">
    <property type="entry name" value="Bira Bifunctional Protein, Domain 2"/>
    <property type="match status" value="1"/>
</dbReference>
<keyword evidence="3" id="KW-0547">Nucleotide-binding</keyword>
<reference evidence="10 11" key="1">
    <citation type="journal article" date="2016" name="Nat. Commun.">
        <title>Thousands of microbial genomes shed light on interconnected biogeochemical processes in an aquifer system.</title>
        <authorList>
            <person name="Anantharaman K."/>
            <person name="Brown C.T."/>
            <person name="Hug L.A."/>
            <person name="Sharon I."/>
            <person name="Castelle C.J."/>
            <person name="Probst A.J."/>
            <person name="Thomas B.C."/>
            <person name="Singh A."/>
            <person name="Wilkins M.J."/>
            <person name="Karaoz U."/>
            <person name="Brodie E.L."/>
            <person name="Williams K.H."/>
            <person name="Hubbard S.S."/>
            <person name="Banfield J.F."/>
        </authorList>
    </citation>
    <scope>NUCLEOTIDE SEQUENCE [LARGE SCALE GENOMIC DNA]</scope>
</reference>
<feature type="binding site" evidence="7">
    <location>
        <begin position="276"/>
        <end position="277"/>
    </location>
    <ligand>
        <name>L-histidine</name>
        <dbReference type="ChEBI" id="CHEBI:57595"/>
    </ligand>
</feature>
<evidence type="ECO:0000256" key="1">
    <source>
        <dbReference type="ARBA" id="ARBA00008226"/>
    </source>
</evidence>
<evidence type="ECO:0000256" key="7">
    <source>
        <dbReference type="PIRSR" id="PIRSR001549-1"/>
    </source>
</evidence>
<dbReference type="InterPro" id="IPR045864">
    <property type="entry name" value="aa-tRNA-synth_II/BPL/LPL"/>
</dbReference>
<evidence type="ECO:0000259" key="8">
    <source>
        <dbReference type="Pfam" id="PF03129"/>
    </source>
</evidence>
<evidence type="ECO:0000259" key="9">
    <source>
        <dbReference type="Pfam" id="PF13393"/>
    </source>
</evidence>
<keyword evidence="4" id="KW-0436">Ligase</keyword>
<dbReference type="Proteomes" id="UP000179001">
    <property type="component" value="Unassembled WGS sequence"/>
</dbReference>
<keyword evidence="4" id="KW-0030">Aminoacyl-tRNA synthetase</keyword>
<dbReference type="PANTHER" id="PTHR43707:SF1">
    <property type="entry name" value="HISTIDINE--TRNA LIGASE, MITOCHONDRIAL-RELATED"/>
    <property type="match status" value="1"/>
</dbReference>
<dbReference type="PANTHER" id="PTHR43707">
    <property type="entry name" value="HISTIDYL-TRNA SYNTHETASE"/>
    <property type="match status" value="1"/>
</dbReference>
<dbReference type="GO" id="GO:0005737">
    <property type="term" value="C:cytoplasm"/>
    <property type="evidence" value="ECO:0007669"/>
    <property type="project" value="InterPro"/>
</dbReference>
<dbReference type="GO" id="GO:0006427">
    <property type="term" value="P:histidyl-tRNA aminoacylation"/>
    <property type="evidence" value="ECO:0007669"/>
    <property type="project" value="TreeGrafter"/>
</dbReference>
<accession>A0A1F5SZ13</accession>
<dbReference type="SUPFAM" id="SSF55681">
    <property type="entry name" value="Class II aaRS and biotin synthetases"/>
    <property type="match status" value="1"/>
</dbReference>
<comment type="catalytic activity">
    <reaction evidence="6">
        <text>tRNA(His) + L-histidine + ATP = L-histidyl-tRNA(His) + AMP + diphosphate + H(+)</text>
        <dbReference type="Rhea" id="RHEA:17313"/>
        <dbReference type="Rhea" id="RHEA-COMP:9665"/>
        <dbReference type="Rhea" id="RHEA-COMP:9689"/>
        <dbReference type="ChEBI" id="CHEBI:15378"/>
        <dbReference type="ChEBI" id="CHEBI:30616"/>
        <dbReference type="ChEBI" id="CHEBI:33019"/>
        <dbReference type="ChEBI" id="CHEBI:57595"/>
        <dbReference type="ChEBI" id="CHEBI:78442"/>
        <dbReference type="ChEBI" id="CHEBI:78527"/>
        <dbReference type="ChEBI" id="CHEBI:456215"/>
        <dbReference type="EC" id="6.1.1.21"/>
    </reaction>
</comment>
<dbReference type="Gene3D" id="3.40.50.800">
    <property type="entry name" value="Anticodon-binding domain"/>
    <property type="match status" value="1"/>
</dbReference>
<organism evidence="10 11">
    <name type="scientific">Candidatus Falkowbacteria bacterium RIFOXYC2_FULL_36_12</name>
    <dbReference type="NCBI Taxonomy" id="1798002"/>
    <lineage>
        <taxon>Bacteria</taxon>
        <taxon>Candidatus Falkowiibacteriota</taxon>
    </lineage>
</organism>
<dbReference type="AlphaFoldDB" id="A0A1F5SZ13"/>
<dbReference type="InterPro" id="IPR004154">
    <property type="entry name" value="Anticodon-bd"/>
</dbReference>
<dbReference type="SUPFAM" id="SSF52954">
    <property type="entry name" value="Class II aaRS ABD-related"/>
    <property type="match status" value="1"/>
</dbReference>
<evidence type="ECO:0000256" key="2">
    <source>
        <dbReference type="ARBA" id="ARBA00012815"/>
    </source>
</evidence>
<evidence type="ECO:0000256" key="4">
    <source>
        <dbReference type="ARBA" id="ARBA00023146"/>
    </source>
</evidence>
<dbReference type="GO" id="GO:0000166">
    <property type="term" value="F:nucleotide binding"/>
    <property type="evidence" value="ECO:0007669"/>
    <property type="project" value="UniProtKB-KW"/>
</dbReference>
<evidence type="ECO:0000256" key="6">
    <source>
        <dbReference type="ARBA" id="ARBA00047639"/>
    </source>
</evidence>
<dbReference type="Pfam" id="PF13393">
    <property type="entry name" value="tRNA-synt_His"/>
    <property type="match status" value="1"/>
</dbReference>
<dbReference type="STRING" id="1798002.A2478_05360"/>
<comment type="similarity">
    <text evidence="1">Belongs to the class-II aminoacyl-tRNA synthetase family.</text>
</comment>
<evidence type="ECO:0000313" key="11">
    <source>
        <dbReference type="Proteomes" id="UP000179001"/>
    </source>
</evidence>
<feature type="domain" description="Anticodon-binding" evidence="8">
    <location>
        <begin position="370"/>
        <end position="459"/>
    </location>
</feature>
<evidence type="ECO:0000256" key="5">
    <source>
        <dbReference type="ARBA" id="ARBA00030619"/>
    </source>
</evidence>
<dbReference type="GO" id="GO:0004821">
    <property type="term" value="F:histidine-tRNA ligase activity"/>
    <property type="evidence" value="ECO:0007669"/>
    <property type="project" value="UniProtKB-EC"/>
</dbReference>
<dbReference type="InterPro" id="IPR041715">
    <property type="entry name" value="HisRS-like_core"/>
</dbReference>
<name>A0A1F5SZ13_9BACT</name>
<dbReference type="InterPro" id="IPR036621">
    <property type="entry name" value="Anticodon-bd_dom_sf"/>
</dbReference>